<dbReference type="Gene3D" id="2.160.10.10">
    <property type="entry name" value="Hexapeptide repeat proteins"/>
    <property type="match status" value="1"/>
</dbReference>
<gene>
    <name evidence="8" type="ORF">NUTIK01_02500</name>
</gene>
<evidence type="ECO:0000313" key="8">
    <source>
        <dbReference type="EMBL" id="GMM59473.1"/>
    </source>
</evidence>
<dbReference type="Proteomes" id="UP001187221">
    <property type="component" value="Unassembled WGS sequence"/>
</dbReference>
<evidence type="ECO:0000256" key="2">
    <source>
        <dbReference type="ARBA" id="ARBA00013266"/>
    </source>
</evidence>
<dbReference type="InterPro" id="IPR011004">
    <property type="entry name" value="Trimer_LpxA-like_sf"/>
</dbReference>
<evidence type="ECO:0000256" key="1">
    <source>
        <dbReference type="ARBA" id="ARBA00007274"/>
    </source>
</evidence>
<name>A0ABQ6P2L3_9SPHN</name>
<feature type="region of interest" description="Disordered" evidence="7">
    <location>
        <begin position="298"/>
        <end position="319"/>
    </location>
</feature>
<sequence length="319" mass="34733">MGKADVELSGGAFDAQDPFNIEGVVTRLRDVREGWRENRRMRGDYGAVGFPSRHALGRIVDVLTAALFPLRLGPAEVTAANEDIFVAATLQSAIPLLAAQVRMELHYSYPQNCDQTVEREVNRILSALVERLPEIRRLLDTDVEAAFDGDPAARCVDEVLLCYPFVTAVLHHRIAHELYNLGAPLVARIIAEIAHSRTGIDIHPGATIGESFFIDHGTGVVIGQTAILGNRVRIYQAVTLGARSFSTDEEGRLVKDEPRHPIIEDDVTIYAGATILGRVTIGRCSVIGGNVWLTRSVPPGSQVRQTQPSVTVEAGDPCD</sequence>
<dbReference type="InterPro" id="IPR042122">
    <property type="entry name" value="Ser_AcTrfase_N_sf"/>
</dbReference>
<comment type="similarity">
    <text evidence="1">Belongs to the transferase hexapeptide repeat family.</text>
</comment>
<proteinExistence type="inferred from homology"/>
<protein>
    <recommendedName>
        <fullName evidence="2">serine O-acetyltransferase</fullName>
        <ecNumber evidence="2">2.3.1.30</ecNumber>
    </recommendedName>
</protein>
<evidence type="ECO:0000256" key="6">
    <source>
        <dbReference type="ARBA" id="ARBA00049486"/>
    </source>
</evidence>
<keyword evidence="4" id="KW-0808">Transferase</keyword>
<comment type="catalytic activity">
    <reaction evidence="6">
        <text>L-serine + acetyl-CoA = O-acetyl-L-serine + CoA</text>
        <dbReference type="Rhea" id="RHEA:24560"/>
        <dbReference type="ChEBI" id="CHEBI:33384"/>
        <dbReference type="ChEBI" id="CHEBI:57287"/>
        <dbReference type="ChEBI" id="CHEBI:57288"/>
        <dbReference type="ChEBI" id="CHEBI:58340"/>
        <dbReference type="EC" id="2.3.1.30"/>
    </reaction>
</comment>
<dbReference type="InterPro" id="IPR045304">
    <property type="entry name" value="LbH_SAT"/>
</dbReference>
<dbReference type="SUPFAM" id="SSF51161">
    <property type="entry name" value="Trimeric LpxA-like enzymes"/>
    <property type="match status" value="1"/>
</dbReference>
<evidence type="ECO:0000256" key="3">
    <source>
        <dbReference type="ARBA" id="ARBA00022605"/>
    </source>
</evidence>
<evidence type="ECO:0000256" key="5">
    <source>
        <dbReference type="ARBA" id="ARBA00023315"/>
    </source>
</evidence>
<dbReference type="CDD" id="cd03354">
    <property type="entry name" value="LbH_SAT"/>
    <property type="match status" value="1"/>
</dbReference>
<keyword evidence="3" id="KW-0028">Amino-acid biosynthesis</keyword>
<keyword evidence="9" id="KW-1185">Reference proteome</keyword>
<dbReference type="NCBIfam" id="NF041874">
    <property type="entry name" value="EPS_EpsC"/>
    <property type="match status" value="1"/>
</dbReference>
<dbReference type="PANTHER" id="PTHR42811">
    <property type="entry name" value="SERINE ACETYLTRANSFERASE"/>
    <property type="match status" value="1"/>
</dbReference>
<dbReference type="Gene3D" id="1.10.3130.10">
    <property type="entry name" value="serine acetyltransferase, domain 1"/>
    <property type="match status" value="1"/>
</dbReference>
<dbReference type="Pfam" id="PF00132">
    <property type="entry name" value="Hexapep"/>
    <property type="match status" value="1"/>
</dbReference>
<keyword evidence="5" id="KW-0012">Acyltransferase</keyword>
<dbReference type="RefSeq" id="WP_317973328.1">
    <property type="nucleotide sequence ID" value="NZ_BTFW01000001.1"/>
</dbReference>
<dbReference type="EMBL" id="BTFW01000001">
    <property type="protein sequence ID" value="GMM59473.1"/>
    <property type="molecule type" value="Genomic_DNA"/>
</dbReference>
<organism evidence="8 9">
    <name type="scientific">Novosphingobium pituita</name>
    <dbReference type="NCBI Taxonomy" id="3056842"/>
    <lineage>
        <taxon>Bacteria</taxon>
        <taxon>Pseudomonadati</taxon>
        <taxon>Pseudomonadota</taxon>
        <taxon>Alphaproteobacteria</taxon>
        <taxon>Sphingomonadales</taxon>
        <taxon>Sphingomonadaceae</taxon>
        <taxon>Novosphingobium</taxon>
    </lineage>
</organism>
<evidence type="ECO:0000256" key="7">
    <source>
        <dbReference type="SAM" id="MobiDB-lite"/>
    </source>
</evidence>
<evidence type="ECO:0000313" key="9">
    <source>
        <dbReference type="Proteomes" id="UP001187221"/>
    </source>
</evidence>
<reference evidence="8 9" key="1">
    <citation type="submission" date="2023-06" db="EMBL/GenBank/DDBJ databases">
        <title>Draft genome sequence of Novosphingobium sp. strain IK01.</title>
        <authorList>
            <person name="Hatamoto M."/>
            <person name="Ikarashi T."/>
            <person name="Yamaguchi T."/>
        </authorList>
    </citation>
    <scope>NUCLEOTIDE SEQUENCE [LARGE SCALE GENOMIC DNA]</scope>
    <source>
        <strain evidence="8 9">IK01</strain>
    </source>
</reference>
<dbReference type="InterPro" id="IPR053376">
    <property type="entry name" value="Serine_acetyltransferase"/>
</dbReference>
<dbReference type="InterPro" id="IPR001451">
    <property type="entry name" value="Hexapep"/>
</dbReference>
<dbReference type="EC" id="2.3.1.30" evidence="2"/>
<accession>A0ABQ6P2L3</accession>
<evidence type="ECO:0000256" key="4">
    <source>
        <dbReference type="ARBA" id="ARBA00022679"/>
    </source>
</evidence>
<comment type="caution">
    <text evidence="8">The sequence shown here is derived from an EMBL/GenBank/DDBJ whole genome shotgun (WGS) entry which is preliminary data.</text>
</comment>